<dbReference type="OrthoDB" id="9757947at2"/>
<dbReference type="PANTHER" id="PTHR43739">
    <property type="entry name" value="XYLOGLUCANASE (EUROFUNG)"/>
    <property type="match status" value="1"/>
</dbReference>
<name>A0A1G9HP60_9BACL</name>
<proteinExistence type="predicted"/>
<reference evidence="2" key="1">
    <citation type="submission" date="2016-10" db="EMBL/GenBank/DDBJ databases">
        <authorList>
            <person name="Varghese N."/>
            <person name="Submissions S."/>
        </authorList>
    </citation>
    <scope>NUCLEOTIDE SEQUENCE [LARGE SCALE GENOMIC DNA]</scope>
    <source>
        <strain evidence="2">CGMCC 1.8895</strain>
    </source>
</reference>
<dbReference type="GO" id="GO:0010411">
    <property type="term" value="P:xyloglucan metabolic process"/>
    <property type="evidence" value="ECO:0007669"/>
    <property type="project" value="TreeGrafter"/>
</dbReference>
<sequence length="337" mass="37471">MVSIYFATENKIYKAVEDDGNWTMESMDGPEEIRSIAYDEVSGRLFAGTFNDGLYGSDNDGESWQRLGKDVLHDRVMSIAVSKTEQLGEFSVIWAGTEPSMLYRSENGGMTWTDSPELVELPSEPGWSFPPRPDTHHVRTIQPDLHEAYRIFVGIELGGVMRSLDHGQSWEDRKPGSYHDSHSVRAHPFVEDRIYEAAGEGFAESFDGGDTWTKFNDGLGDYTYMVDVAADPGDADTMIASVARGPREAYMPDRAFTRLVRREAGGEWAFVDEGLPKSEGSSVFALLTDSDQPGVFYAVNNTGIYVSEDAGRSFRKVDARWPADVGSERMLDAVLVK</sequence>
<accession>A0A1G9HP60</accession>
<dbReference type="InterPro" id="IPR015943">
    <property type="entry name" value="WD40/YVTN_repeat-like_dom_sf"/>
</dbReference>
<dbReference type="Gene3D" id="2.130.10.10">
    <property type="entry name" value="YVTN repeat-like/Quinoprotein amine dehydrogenase"/>
    <property type="match status" value="1"/>
</dbReference>
<dbReference type="RefSeq" id="WP_092987524.1">
    <property type="nucleotide sequence ID" value="NZ_FNFY01000025.1"/>
</dbReference>
<organism evidence="1 2">
    <name type="scientific">Lacicoccus qingdaonensis</name>
    <dbReference type="NCBI Taxonomy" id="576118"/>
    <lineage>
        <taxon>Bacteria</taxon>
        <taxon>Bacillati</taxon>
        <taxon>Bacillota</taxon>
        <taxon>Bacilli</taxon>
        <taxon>Bacillales</taxon>
        <taxon>Salinicoccaceae</taxon>
        <taxon>Lacicoccus</taxon>
    </lineage>
</organism>
<evidence type="ECO:0000313" key="2">
    <source>
        <dbReference type="Proteomes" id="UP000199008"/>
    </source>
</evidence>
<keyword evidence="2" id="KW-1185">Reference proteome</keyword>
<evidence type="ECO:0008006" key="3">
    <source>
        <dbReference type="Google" id="ProtNLM"/>
    </source>
</evidence>
<dbReference type="InterPro" id="IPR052025">
    <property type="entry name" value="Xyloglucanase_GH74"/>
</dbReference>
<dbReference type="Proteomes" id="UP000199008">
    <property type="component" value="Unassembled WGS sequence"/>
</dbReference>
<dbReference type="EMBL" id="FNFY01000025">
    <property type="protein sequence ID" value="SDL14313.1"/>
    <property type="molecule type" value="Genomic_DNA"/>
</dbReference>
<dbReference type="AlphaFoldDB" id="A0A1G9HP60"/>
<gene>
    <name evidence="1" type="ORF">SAMN05216216_12514</name>
</gene>
<dbReference type="PANTHER" id="PTHR43739:SF5">
    <property type="entry name" value="EXO-ALPHA-SIALIDASE"/>
    <property type="match status" value="1"/>
</dbReference>
<dbReference type="SUPFAM" id="SSF110296">
    <property type="entry name" value="Oligoxyloglucan reducing end-specific cellobiohydrolase"/>
    <property type="match status" value="1"/>
</dbReference>
<evidence type="ECO:0000313" key="1">
    <source>
        <dbReference type="EMBL" id="SDL14313.1"/>
    </source>
</evidence>
<dbReference type="STRING" id="576118.SAMN05216216_12514"/>
<protein>
    <recommendedName>
        <fullName evidence="3">Sortilin, neurotensin receptor 3</fullName>
    </recommendedName>
</protein>